<dbReference type="AlphaFoldDB" id="A0A8J5H821"/>
<evidence type="ECO:0000256" key="2">
    <source>
        <dbReference type="SAM" id="MobiDB-lite"/>
    </source>
</evidence>
<protein>
    <recommendedName>
        <fullName evidence="3">NAD(P)-binding domain-containing protein</fullName>
    </recommendedName>
</protein>
<evidence type="ECO:0000256" key="1">
    <source>
        <dbReference type="SAM" id="Coils"/>
    </source>
</evidence>
<evidence type="ECO:0000313" key="5">
    <source>
        <dbReference type="Proteomes" id="UP000734854"/>
    </source>
</evidence>
<accession>A0A8J5H821</accession>
<dbReference type="Pfam" id="PF13460">
    <property type="entry name" value="NAD_binding_10"/>
    <property type="match status" value="1"/>
</dbReference>
<proteinExistence type="predicted"/>
<dbReference type="PANTHER" id="PTHR47711">
    <property type="entry name" value="PROTEIN PLASTID TRANSCRIPTIONALLY ACTIVE 16, CHLOROPLASTIC"/>
    <property type="match status" value="1"/>
</dbReference>
<dbReference type="SUPFAM" id="SSF51735">
    <property type="entry name" value="NAD(P)-binding Rossmann-fold domains"/>
    <property type="match status" value="1"/>
</dbReference>
<gene>
    <name evidence="4" type="ORF">ZIOFF_022119</name>
</gene>
<dbReference type="InterPro" id="IPR016040">
    <property type="entry name" value="NAD(P)-bd_dom"/>
</dbReference>
<feature type="region of interest" description="Disordered" evidence="2">
    <location>
        <begin position="16"/>
        <end position="52"/>
    </location>
</feature>
<evidence type="ECO:0000313" key="4">
    <source>
        <dbReference type="EMBL" id="KAG6518639.1"/>
    </source>
</evidence>
<dbReference type="Gene3D" id="3.40.50.720">
    <property type="entry name" value="NAD(P)-binding Rossmann-like Domain"/>
    <property type="match status" value="1"/>
</dbReference>
<feature type="coiled-coil region" evidence="1">
    <location>
        <begin position="347"/>
        <end position="401"/>
    </location>
</feature>
<dbReference type="EMBL" id="JACMSC010000006">
    <property type="protein sequence ID" value="KAG6518639.1"/>
    <property type="molecule type" value="Genomic_DNA"/>
</dbReference>
<dbReference type="Proteomes" id="UP000734854">
    <property type="component" value="Unassembled WGS sequence"/>
</dbReference>
<name>A0A8J5H821_ZINOF</name>
<reference evidence="4 5" key="1">
    <citation type="submission" date="2020-08" db="EMBL/GenBank/DDBJ databases">
        <title>Plant Genome Project.</title>
        <authorList>
            <person name="Zhang R.-G."/>
        </authorList>
    </citation>
    <scope>NUCLEOTIDE SEQUENCE [LARGE SCALE GENOMIC DNA]</scope>
    <source>
        <tissue evidence="4">Rhizome</tissue>
    </source>
</reference>
<keyword evidence="5" id="KW-1185">Reference proteome</keyword>
<dbReference type="InterPro" id="IPR036291">
    <property type="entry name" value="NAD(P)-bd_dom_sf"/>
</dbReference>
<evidence type="ECO:0000259" key="3">
    <source>
        <dbReference type="Pfam" id="PF13460"/>
    </source>
</evidence>
<dbReference type="PANTHER" id="PTHR47711:SF2">
    <property type="entry name" value="PROTEIN PLASTID TRANSCRIPTIONALLY ACTIVE 16, CHLOROPLASTIC"/>
    <property type="match status" value="1"/>
</dbReference>
<sequence>MAPALTSNSFRLYSKPTRPATVASAQPRPNLFSFGRPKEDPSAPGDEAPKPNRFFVDFGKLPDAKSLVPAIATGPSTPFFAGARRKDPRSVFVAGATGQAGARIAWALLRQGFTVRAGVSDLAAAQDVARLAAAYKIISPEESKRLNAVESPSDDAEAIAKAIGPAAKVVVTVGAAEKGPTAELTTNEALEVVRAAKLAGVGHVAVVYNAGPGGFPVQSTGNVLDGVTSFFSNLFAQGQSLTLGDLLRKMAELDLNYTVIRAALTDDYAAESSYALTVAEEGKAIGATTGEFKVSRLQIAGLVADVLSNTAIAENKVVEVFSSPSATSKGVEELFRVIPEDGRRKVYAEAKAKEEAEEAAAEKAREATAKKKKIEEEAQKLEEKKTRAATASKEARQLVEDAGASLDGLLARAKGLAGGEFSWDKLSSQLATVVAALQCHLEHKFKLLKTVRIRNAHRKFPIERDVLNCSAVCVTLLSRVSYHTPPYKSTRLVDQYGRCFYYREIHVVYV</sequence>
<organism evidence="4 5">
    <name type="scientific">Zingiber officinale</name>
    <name type="common">Ginger</name>
    <name type="synonym">Amomum zingiber</name>
    <dbReference type="NCBI Taxonomy" id="94328"/>
    <lineage>
        <taxon>Eukaryota</taxon>
        <taxon>Viridiplantae</taxon>
        <taxon>Streptophyta</taxon>
        <taxon>Embryophyta</taxon>
        <taxon>Tracheophyta</taxon>
        <taxon>Spermatophyta</taxon>
        <taxon>Magnoliopsida</taxon>
        <taxon>Liliopsida</taxon>
        <taxon>Zingiberales</taxon>
        <taxon>Zingiberaceae</taxon>
        <taxon>Zingiber</taxon>
    </lineage>
</organism>
<feature type="domain" description="NAD(P)-binding" evidence="3">
    <location>
        <begin position="95"/>
        <end position="309"/>
    </location>
</feature>
<keyword evidence="1" id="KW-0175">Coiled coil</keyword>
<comment type="caution">
    <text evidence="4">The sequence shown here is derived from an EMBL/GenBank/DDBJ whole genome shotgun (WGS) entry which is preliminary data.</text>
</comment>